<dbReference type="PANTHER" id="PTHR12083">
    <property type="entry name" value="BIFUNCTIONAL POLYNUCLEOTIDE PHOSPHATASE/KINASE"/>
    <property type="match status" value="1"/>
</dbReference>
<proteinExistence type="predicted"/>
<dbReference type="FunFam" id="3.40.50.300:FF:000737">
    <property type="entry name" value="Bifunctional polynucleotide phosphatase/kinase"/>
    <property type="match status" value="1"/>
</dbReference>
<dbReference type="GO" id="GO:0005634">
    <property type="term" value="C:nucleus"/>
    <property type="evidence" value="ECO:0007669"/>
    <property type="project" value="TreeGrafter"/>
</dbReference>
<dbReference type="InterPro" id="IPR027417">
    <property type="entry name" value="P-loop_NTPase"/>
</dbReference>
<dbReference type="PANTHER" id="PTHR12083:SF18">
    <property type="entry name" value="BIFUNCTIONAL POLYNUCLEOTIDE PHOSPHATASE_KINASE"/>
    <property type="match status" value="1"/>
</dbReference>
<dbReference type="Gene3D" id="3.40.50.1000">
    <property type="entry name" value="HAD superfamily/HAD-like"/>
    <property type="match status" value="1"/>
</dbReference>
<gene>
    <name evidence="1" type="ORF">PoB_004540900</name>
</gene>
<comment type="caution">
    <text evidence="1">The sequence shown here is derived from an EMBL/GenBank/DDBJ whole genome shotgun (WGS) entry which is preliminary data.</text>
</comment>
<dbReference type="EMBL" id="BLXT01004995">
    <property type="protein sequence ID" value="GFO18904.1"/>
    <property type="molecule type" value="Genomic_DNA"/>
</dbReference>
<accession>A0AAV4BFP7</accession>
<dbReference type="Pfam" id="PF13671">
    <property type="entry name" value="AAA_33"/>
    <property type="match status" value="2"/>
</dbReference>
<dbReference type="SUPFAM" id="SSF56784">
    <property type="entry name" value="HAD-like"/>
    <property type="match status" value="1"/>
</dbReference>
<dbReference type="GO" id="GO:0046403">
    <property type="term" value="F:polynucleotide 3'-phosphatase activity"/>
    <property type="evidence" value="ECO:0007669"/>
    <property type="project" value="TreeGrafter"/>
</dbReference>
<keyword evidence="1" id="KW-0808">Transferase</keyword>
<organism evidence="1 2">
    <name type="scientific">Plakobranchus ocellatus</name>
    <dbReference type="NCBI Taxonomy" id="259542"/>
    <lineage>
        <taxon>Eukaryota</taxon>
        <taxon>Metazoa</taxon>
        <taxon>Spiralia</taxon>
        <taxon>Lophotrochozoa</taxon>
        <taxon>Mollusca</taxon>
        <taxon>Gastropoda</taxon>
        <taxon>Heterobranchia</taxon>
        <taxon>Euthyneura</taxon>
        <taxon>Panpulmonata</taxon>
        <taxon>Sacoglossa</taxon>
        <taxon>Placobranchoidea</taxon>
        <taxon>Plakobranchidae</taxon>
        <taxon>Plakobranchus</taxon>
    </lineage>
</organism>
<dbReference type="InterPro" id="IPR036412">
    <property type="entry name" value="HAD-like_sf"/>
</dbReference>
<dbReference type="Pfam" id="PF08645">
    <property type="entry name" value="PNK3P"/>
    <property type="match status" value="1"/>
</dbReference>
<dbReference type="Proteomes" id="UP000735302">
    <property type="component" value="Unassembled WGS sequence"/>
</dbReference>
<dbReference type="InterPro" id="IPR023214">
    <property type="entry name" value="HAD_sf"/>
</dbReference>
<evidence type="ECO:0000313" key="2">
    <source>
        <dbReference type="Proteomes" id="UP000735302"/>
    </source>
</evidence>
<dbReference type="GO" id="GO:0003690">
    <property type="term" value="F:double-stranded DNA binding"/>
    <property type="evidence" value="ECO:0007669"/>
    <property type="project" value="TreeGrafter"/>
</dbReference>
<keyword evidence="2" id="KW-1185">Reference proteome</keyword>
<dbReference type="SUPFAM" id="SSF52540">
    <property type="entry name" value="P-loop containing nucleoside triphosphate hydrolases"/>
    <property type="match status" value="1"/>
</dbReference>
<evidence type="ECO:0000313" key="1">
    <source>
        <dbReference type="EMBL" id="GFO18904.1"/>
    </source>
</evidence>
<dbReference type="AlphaFoldDB" id="A0AAV4BFP7"/>
<dbReference type="GO" id="GO:0046404">
    <property type="term" value="F:ATP-dependent polydeoxyribonucleotide 5'-hydroxyl-kinase activity"/>
    <property type="evidence" value="ECO:0007669"/>
    <property type="project" value="TreeGrafter"/>
</dbReference>
<name>A0AAV4BFP7_9GAST</name>
<protein>
    <submittedName>
        <fullName evidence="1">Polynucleotide kinase 3'-phosphatase</fullName>
    </submittedName>
</protein>
<keyword evidence="1" id="KW-0418">Kinase</keyword>
<dbReference type="Gene3D" id="3.40.50.300">
    <property type="entry name" value="P-loop containing nucleotide triphosphate hydrolases"/>
    <property type="match status" value="1"/>
</dbReference>
<sequence>MSSRTTKRKAVINSEQNAKRARGETDLGYGLQWTAVGEETPGAGLSPLLCLKSDTLEGRQKLAGFDIDFTVIKTASGRKFAIEYLNLVLRPIKVFASTGTNHYRKPYTAMWDYCLKHCNRGVKVDKSKSLYVGDAAGRAKNWAHNKPKDFSCSDRMFAANIGVKFATPEEFFLGEAPAPFEWGSLDPCQFLKNNPAVTKAKDTSCYASKFQEMVLLVGPPASGKSTFRQRYLEPHGYITVNRDTLGTVEKCLKGAGEALKNGKSVVVDNTNPSASARALFLDLAKNKGVPCRCIWLQTTLELAHHLNLFRQSQTHGKVRRVPDVGYNVFKKNFQEPSKSEGFSDVIKVQFKPRFDNSAEEDLFKNWTV</sequence>
<dbReference type="GO" id="GO:0006281">
    <property type="term" value="P:DNA repair"/>
    <property type="evidence" value="ECO:0007669"/>
    <property type="project" value="TreeGrafter"/>
</dbReference>
<reference evidence="1 2" key="1">
    <citation type="journal article" date="2021" name="Elife">
        <title>Chloroplast acquisition without the gene transfer in kleptoplastic sea slugs, Plakobranchus ocellatus.</title>
        <authorList>
            <person name="Maeda T."/>
            <person name="Takahashi S."/>
            <person name="Yoshida T."/>
            <person name="Shimamura S."/>
            <person name="Takaki Y."/>
            <person name="Nagai Y."/>
            <person name="Toyoda A."/>
            <person name="Suzuki Y."/>
            <person name="Arimoto A."/>
            <person name="Ishii H."/>
            <person name="Satoh N."/>
            <person name="Nishiyama T."/>
            <person name="Hasebe M."/>
            <person name="Maruyama T."/>
            <person name="Minagawa J."/>
            <person name="Obokata J."/>
            <person name="Shigenobu S."/>
        </authorList>
    </citation>
    <scope>NUCLEOTIDE SEQUENCE [LARGE SCALE GENOMIC DNA]</scope>
</reference>
<dbReference type="InterPro" id="IPR013954">
    <property type="entry name" value="PNK3P"/>
</dbReference>